<dbReference type="PROSITE" id="PS50977">
    <property type="entry name" value="HTH_TETR_2"/>
    <property type="match status" value="1"/>
</dbReference>
<sequence length="202" mass="21400">MGNREDLLAGARRCLESKGYARTTARDIATEAGTSLAAIGYHFGSVQTLLNAAMIQTLSEFADSLQDTRRRTTGGTAAPAELLTAVLADTSEHFAEHRQLWRAFCEAAITAGESAEIREELGKGLGLGRRGIAAEVLDVDEDTVDDELARTVGAFGLCLVSGLRLQLLIDPDQAPGAEDLLAGMRRVLAQRSEPGTGETEAG</sequence>
<dbReference type="EMBL" id="JBHUKU010000020">
    <property type="protein sequence ID" value="MFD2462988.1"/>
    <property type="molecule type" value="Genomic_DNA"/>
</dbReference>
<dbReference type="PRINTS" id="PR00455">
    <property type="entry name" value="HTHTETR"/>
</dbReference>
<dbReference type="PANTHER" id="PTHR30055:SF219">
    <property type="entry name" value="TRANSCRIPTIONAL REGULATORY PROTEIN"/>
    <property type="match status" value="1"/>
</dbReference>
<name>A0ABW5GQ27_9PSEU</name>
<evidence type="ECO:0000256" key="2">
    <source>
        <dbReference type="PROSITE-ProRule" id="PRU00335"/>
    </source>
</evidence>
<gene>
    <name evidence="4" type="ORF">ACFSYJ_30565</name>
</gene>
<reference evidence="5" key="1">
    <citation type="journal article" date="2019" name="Int. J. Syst. Evol. Microbiol.">
        <title>The Global Catalogue of Microorganisms (GCM) 10K type strain sequencing project: providing services to taxonomists for standard genome sequencing and annotation.</title>
        <authorList>
            <consortium name="The Broad Institute Genomics Platform"/>
            <consortium name="The Broad Institute Genome Sequencing Center for Infectious Disease"/>
            <person name="Wu L."/>
            <person name="Ma J."/>
        </authorList>
    </citation>
    <scope>NUCLEOTIDE SEQUENCE [LARGE SCALE GENOMIC DNA]</scope>
    <source>
        <strain evidence="5">CGMCC 4.7643</strain>
    </source>
</reference>
<dbReference type="InterPro" id="IPR009057">
    <property type="entry name" value="Homeodomain-like_sf"/>
</dbReference>
<comment type="caution">
    <text evidence="4">The sequence shown here is derived from an EMBL/GenBank/DDBJ whole genome shotgun (WGS) entry which is preliminary data.</text>
</comment>
<evidence type="ECO:0000256" key="1">
    <source>
        <dbReference type="ARBA" id="ARBA00023125"/>
    </source>
</evidence>
<keyword evidence="5" id="KW-1185">Reference proteome</keyword>
<dbReference type="Gene3D" id="1.10.357.10">
    <property type="entry name" value="Tetracycline Repressor, domain 2"/>
    <property type="match status" value="1"/>
</dbReference>
<keyword evidence="1 2" id="KW-0238">DNA-binding</keyword>
<evidence type="ECO:0000313" key="5">
    <source>
        <dbReference type="Proteomes" id="UP001597419"/>
    </source>
</evidence>
<dbReference type="SUPFAM" id="SSF46689">
    <property type="entry name" value="Homeodomain-like"/>
    <property type="match status" value="1"/>
</dbReference>
<dbReference type="InterPro" id="IPR050109">
    <property type="entry name" value="HTH-type_TetR-like_transc_reg"/>
</dbReference>
<dbReference type="PANTHER" id="PTHR30055">
    <property type="entry name" value="HTH-TYPE TRANSCRIPTIONAL REGULATOR RUTR"/>
    <property type="match status" value="1"/>
</dbReference>
<dbReference type="InterPro" id="IPR001647">
    <property type="entry name" value="HTH_TetR"/>
</dbReference>
<protein>
    <submittedName>
        <fullName evidence="4">TetR/AcrR family transcriptional regulator</fullName>
    </submittedName>
</protein>
<accession>A0ABW5GQ27</accession>
<organism evidence="4 5">
    <name type="scientific">Amycolatopsis samaneae</name>
    <dbReference type="NCBI Taxonomy" id="664691"/>
    <lineage>
        <taxon>Bacteria</taxon>
        <taxon>Bacillati</taxon>
        <taxon>Actinomycetota</taxon>
        <taxon>Actinomycetes</taxon>
        <taxon>Pseudonocardiales</taxon>
        <taxon>Pseudonocardiaceae</taxon>
        <taxon>Amycolatopsis</taxon>
    </lineage>
</organism>
<feature type="DNA-binding region" description="H-T-H motif" evidence="2">
    <location>
        <begin position="24"/>
        <end position="43"/>
    </location>
</feature>
<feature type="domain" description="HTH tetR-type" evidence="3">
    <location>
        <begin position="1"/>
        <end position="61"/>
    </location>
</feature>
<proteinExistence type="predicted"/>
<evidence type="ECO:0000259" key="3">
    <source>
        <dbReference type="PROSITE" id="PS50977"/>
    </source>
</evidence>
<dbReference type="Pfam" id="PF00440">
    <property type="entry name" value="TetR_N"/>
    <property type="match status" value="1"/>
</dbReference>
<dbReference type="Proteomes" id="UP001597419">
    <property type="component" value="Unassembled WGS sequence"/>
</dbReference>
<evidence type="ECO:0000313" key="4">
    <source>
        <dbReference type="EMBL" id="MFD2462988.1"/>
    </source>
</evidence>
<dbReference type="RefSeq" id="WP_345392750.1">
    <property type="nucleotide sequence ID" value="NZ_BAABHG010000005.1"/>
</dbReference>